<sequence length="231" mass="25607">MGRTADLSHGVPAVSASVSCMDMGRLTAVIDEVNASDVAFWHYDVVDGRFNQCFILGDLLYPYLREKSKLPIEVHLAAEDPEHYIDVFSRYELDYVAVHAEAMKQPERIFQKIRAIGAQPVLAYRAETAPGDDFVDLAKECAWVLKLTVNPGFSGQRIQPHALEHIRTMSERLEDVGVGIPIQADGNVNVQTVRTLYEDGAGIFTGGTSGLFLKESSVQENIERLLYAALH</sequence>
<protein>
    <submittedName>
        <fullName evidence="3">Ribulose-phosphate 3-epimerase</fullName>
    </submittedName>
</protein>
<dbReference type="GO" id="GO:0046872">
    <property type="term" value="F:metal ion binding"/>
    <property type="evidence" value="ECO:0007669"/>
    <property type="project" value="UniProtKB-KW"/>
</dbReference>
<name>A0A7G7VJW6_9FIRM</name>
<organism evidence="3 4">
    <name type="scientific">Selenomonas timonae</name>
    <dbReference type="NCBI Taxonomy" id="2754044"/>
    <lineage>
        <taxon>Bacteria</taxon>
        <taxon>Bacillati</taxon>
        <taxon>Bacillota</taxon>
        <taxon>Negativicutes</taxon>
        <taxon>Selenomonadales</taxon>
        <taxon>Selenomonadaceae</taxon>
        <taxon>Selenomonas</taxon>
    </lineage>
</organism>
<keyword evidence="4" id="KW-1185">Reference proteome</keyword>
<proteinExistence type="predicted"/>
<evidence type="ECO:0000313" key="3">
    <source>
        <dbReference type="EMBL" id="QNH54409.1"/>
    </source>
</evidence>
<reference evidence="3 4" key="1">
    <citation type="submission" date="2020-07" db="EMBL/GenBank/DDBJ databases">
        <title>Complete genome and description of Selenomonas timonensis sp. nov., a new bacterium isolated from a gingivitis subject.</title>
        <authorList>
            <person name="Antezack A."/>
        </authorList>
    </citation>
    <scope>NUCLEOTIDE SEQUENCE [LARGE SCALE GENOMIC DNA]</scope>
    <source>
        <strain evidence="3 4">Marseille-Q3039</strain>
    </source>
</reference>
<dbReference type="RefSeq" id="WP_185980399.1">
    <property type="nucleotide sequence ID" value="NZ_CP060204.1"/>
</dbReference>
<dbReference type="Proteomes" id="UP000515480">
    <property type="component" value="Chromosome"/>
</dbReference>
<dbReference type="GO" id="GO:0005975">
    <property type="term" value="P:carbohydrate metabolic process"/>
    <property type="evidence" value="ECO:0007669"/>
    <property type="project" value="InterPro"/>
</dbReference>
<evidence type="ECO:0000313" key="4">
    <source>
        <dbReference type="Proteomes" id="UP000515480"/>
    </source>
</evidence>
<dbReference type="Pfam" id="PF00834">
    <property type="entry name" value="Ribul_P_3_epim"/>
    <property type="match status" value="1"/>
</dbReference>
<dbReference type="AlphaFoldDB" id="A0A7G7VJW6"/>
<dbReference type="InterPro" id="IPR013785">
    <property type="entry name" value="Aldolase_TIM"/>
</dbReference>
<dbReference type="KEGG" id="stim:H1B31_00055"/>
<dbReference type="SUPFAM" id="SSF51366">
    <property type="entry name" value="Ribulose-phoshate binding barrel"/>
    <property type="match status" value="1"/>
</dbReference>
<dbReference type="PANTHER" id="PTHR11749">
    <property type="entry name" value="RIBULOSE-5-PHOSPHATE-3-EPIMERASE"/>
    <property type="match status" value="1"/>
</dbReference>
<gene>
    <name evidence="3" type="ORF">H1B31_00055</name>
</gene>
<dbReference type="EMBL" id="CP060204">
    <property type="protein sequence ID" value="QNH54409.1"/>
    <property type="molecule type" value="Genomic_DNA"/>
</dbReference>
<dbReference type="PROSITE" id="PS51257">
    <property type="entry name" value="PROKAR_LIPOPROTEIN"/>
    <property type="match status" value="1"/>
</dbReference>
<evidence type="ECO:0000256" key="2">
    <source>
        <dbReference type="ARBA" id="ARBA00023235"/>
    </source>
</evidence>
<dbReference type="InterPro" id="IPR011060">
    <property type="entry name" value="RibuloseP-bd_barrel"/>
</dbReference>
<dbReference type="InterPro" id="IPR000056">
    <property type="entry name" value="Ribul_P_3_epim-like"/>
</dbReference>
<accession>A0A7G7VJW6</accession>
<dbReference type="GO" id="GO:0016857">
    <property type="term" value="F:racemase and epimerase activity, acting on carbohydrates and derivatives"/>
    <property type="evidence" value="ECO:0007669"/>
    <property type="project" value="InterPro"/>
</dbReference>
<dbReference type="Gene3D" id="3.20.20.70">
    <property type="entry name" value="Aldolase class I"/>
    <property type="match status" value="1"/>
</dbReference>
<keyword evidence="2" id="KW-0413">Isomerase</keyword>
<keyword evidence="1" id="KW-0479">Metal-binding</keyword>
<evidence type="ECO:0000256" key="1">
    <source>
        <dbReference type="ARBA" id="ARBA00022723"/>
    </source>
</evidence>